<dbReference type="Proteomes" id="UP000593892">
    <property type="component" value="Chromosome"/>
</dbReference>
<keyword evidence="1" id="KW-0812">Transmembrane</keyword>
<keyword evidence="3" id="KW-1185">Reference proteome</keyword>
<feature type="transmembrane region" description="Helical" evidence="1">
    <location>
        <begin position="52"/>
        <end position="71"/>
    </location>
</feature>
<dbReference type="EMBL" id="CP063849">
    <property type="protein sequence ID" value="QOY89969.1"/>
    <property type="molecule type" value="Genomic_DNA"/>
</dbReference>
<evidence type="ECO:0000313" key="2">
    <source>
        <dbReference type="EMBL" id="QOY89969.1"/>
    </source>
</evidence>
<reference evidence="2 3" key="1">
    <citation type="submission" date="2020-10" db="EMBL/GenBank/DDBJ databases">
        <title>Complete genome sequence of Paludibaculum fermentans P105T, a facultatively anaerobic acidobacterium capable of dissimilatory Fe(III) reduction.</title>
        <authorList>
            <person name="Dedysh S.N."/>
            <person name="Beletsky A.V."/>
            <person name="Kulichevskaya I.S."/>
            <person name="Mardanov A.V."/>
            <person name="Ravin N.V."/>
        </authorList>
    </citation>
    <scope>NUCLEOTIDE SEQUENCE [LARGE SCALE GENOMIC DNA]</scope>
    <source>
        <strain evidence="2 3">P105</strain>
    </source>
</reference>
<organism evidence="2 3">
    <name type="scientific">Paludibaculum fermentans</name>
    <dbReference type="NCBI Taxonomy" id="1473598"/>
    <lineage>
        <taxon>Bacteria</taxon>
        <taxon>Pseudomonadati</taxon>
        <taxon>Acidobacteriota</taxon>
        <taxon>Terriglobia</taxon>
        <taxon>Bryobacterales</taxon>
        <taxon>Bryobacteraceae</taxon>
        <taxon>Paludibaculum</taxon>
    </lineage>
</organism>
<name>A0A7S7NVJ1_PALFE</name>
<sequence length="77" mass="9153">MRLENSWPLLFYLMLVLYLNSYELVLNPYVVYVAVVCALFIRFEFMNERVVFFVRVLEVGALAHIGYRLLITLLKAY</sequence>
<protein>
    <submittedName>
        <fullName evidence="2">Uncharacterized protein</fullName>
    </submittedName>
</protein>
<keyword evidence="1" id="KW-0472">Membrane</keyword>
<evidence type="ECO:0000256" key="1">
    <source>
        <dbReference type="SAM" id="Phobius"/>
    </source>
</evidence>
<dbReference type="RefSeq" id="WP_194451632.1">
    <property type="nucleotide sequence ID" value="NZ_CP063849.1"/>
</dbReference>
<accession>A0A7S7NVJ1</accession>
<keyword evidence="1" id="KW-1133">Transmembrane helix</keyword>
<proteinExistence type="predicted"/>
<gene>
    <name evidence="2" type="ORF">IRI77_08440</name>
</gene>
<dbReference type="AlphaFoldDB" id="A0A7S7NVJ1"/>
<dbReference type="KEGG" id="pfer:IRI77_08440"/>
<evidence type="ECO:0000313" key="3">
    <source>
        <dbReference type="Proteomes" id="UP000593892"/>
    </source>
</evidence>